<dbReference type="Proteomes" id="UP000198263">
    <property type="component" value="Unassembled WGS sequence"/>
</dbReference>
<dbReference type="OrthoDB" id="8536275at2"/>
<dbReference type="AlphaFoldDB" id="A0A658R5M9"/>
<keyword evidence="2" id="KW-1185">Reference proteome</keyword>
<accession>A0A658R5M9</accession>
<evidence type="ECO:0000313" key="2">
    <source>
        <dbReference type="Proteomes" id="UP000198263"/>
    </source>
</evidence>
<name>A0A658R5M9_9BURK</name>
<gene>
    <name evidence="1" type="ORF">AWB72_05435</name>
</gene>
<dbReference type="RefSeq" id="WP_087129021.1">
    <property type="nucleotide sequence ID" value="NZ_FCNV02000021.1"/>
</dbReference>
<dbReference type="EMBL" id="FCNV02000021">
    <property type="protein sequence ID" value="SAL51373.1"/>
    <property type="molecule type" value="Genomic_DNA"/>
</dbReference>
<evidence type="ECO:0000313" key="1">
    <source>
        <dbReference type="EMBL" id="SAL51373.1"/>
    </source>
</evidence>
<organism evidence="1 2">
    <name type="scientific">Caballeronia concitans</name>
    <dbReference type="NCBI Taxonomy" id="1777133"/>
    <lineage>
        <taxon>Bacteria</taxon>
        <taxon>Pseudomonadati</taxon>
        <taxon>Pseudomonadota</taxon>
        <taxon>Betaproteobacteria</taxon>
        <taxon>Burkholderiales</taxon>
        <taxon>Burkholderiaceae</taxon>
        <taxon>Caballeronia</taxon>
    </lineage>
</organism>
<protein>
    <submittedName>
        <fullName evidence="1">Uncharacterized protein</fullName>
    </submittedName>
</protein>
<proteinExistence type="predicted"/>
<reference evidence="1 2" key="1">
    <citation type="submission" date="2016-01" db="EMBL/GenBank/DDBJ databases">
        <authorList>
            <person name="Peeters C."/>
        </authorList>
    </citation>
    <scope>NUCLEOTIDE SEQUENCE [LARGE SCALE GENOMIC DNA]</scope>
    <source>
        <strain evidence="1">LMG 29315</strain>
    </source>
</reference>
<sequence length="121" mass="13675">MTQVSADHLMLDFYNTPRELFEVLDTIWAKSRWLDPFRFSYAWRENAPRGVPPLSIDIPLSQRVTSLLDYLGIADTVALEFEGWGLKPVRRSSAAVSTGVYYPPSALGATFNPDIFFMLGN</sequence>
<comment type="caution">
    <text evidence="1">The sequence shown here is derived from an EMBL/GenBank/DDBJ whole genome shotgun (WGS) entry which is preliminary data.</text>
</comment>